<reference evidence="1 2" key="1">
    <citation type="journal article" date="2012" name="New Phytol.">
        <title>Insight into trade-off between wood decay and parasitism from the genome of a fungal forest pathogen.</title>
        <authorList>
            <person name="Olson A."/>
            <person name="Aerts A."/>
            <person name="Asiegbu F."/>
            <person name="Belbahri L."/>
            <person name="Bouzid O."/>
            <person name="Broberg A."/>
            <person name="Canback B."/>
            <person name="Coutinho P.M."/>
            <person name="Cullen D."/>
            <person name="Dalman K."/>
            <person name="Deflorio G."/>
            <person name="van Diepen L.T."/>
            <person name="Dunand C."/>
            <person name="Duplessis S."/>
            <person name="Durling M."/>
            <person name="Gonthier P."/>
            <person name="Grimwood J."/>
            <person name="Fossdal C.G."/>
            <person name="Hansson D."/>
            <person name="Henrissat B."/>
            <person name="Hietala A."/>
            <person name="Himmelstrand K."/>
            <person name="Hoffmeister D."/>
            <person name="Hogberg N."/>
            <person name="James T.Y."/>
            <person name="Karlsson M."/>
            <person name="Kohler A."/>
            <person name="Kues U."/>
            <person name="Lee Y.H."/>
            <person name="Lin Y.C."/>
            <person name="Lind M."/>
            <person name="Lindquist E."/>
            <person name="Lombard V."/>
            <person name="Lucas S."/>
            <person name="Lunden K."/>
            <person name="Morin E."/>
            <person name="Murat C."/>
            <person name="Park J."/>
            <person name="Raffaello T."/>
            <person name="Rouze P."/>
            <person name="Salamov A."/>
            <person name="Schmutz J."/>
            <person name="Solheim H."/>
            <person name="Stahlberg J."/>
            <person name="Velez H."/>
            <person name="de Vries R.P."/>
            <person name="Wiebenga A."/>
            <person name="Woodward S."/>
            <person name="Yakovlev I."/>
            <person name="Garbelotto M."/>
            <person name="Martin F."/>
            <person name="Grigoriev I.V."/>
            <person name="Stenlid J."/>
        </authorList>
    </citation>
    <scope>NUCLEOTIDE SEQUENCE [LARGE SCALE GENOMIC DNA]</scope>
    <source>
        <strain evidence="1 2">TC 32-1</strain>
    </source>
</reference>
<evidence type="ECO:0000313" key="1">
    <source>
        <dbReference type="EMBL" id="ETW80585.1"/>
    </source>
</evidence>
<sequence length="147" mass="16425">HASHVDLLRHAAVCALDLGNTPANADTKLLLIQFELKLNHAELPYQDKYFPVGGFDLTMEARSMLGGMPNGIQLLEQSKENHEYMKKKGELGIATLLLMAHKMVYLTRVVLPSQETARTMQSVDDWGRIGRVIICLVGQRDNVLTLL</sequence>
<dbReference type="AlphaFoldDB" id="W4K5E4"/>
<keyword evidence="2" id="KW-1185">Reference proteome</keyword>
<dbReference type="RefSeq" id="XP_009547315.1">
    <property type="nucleotide sequence ID" value="XM_009549020.1"/>
</dbReference>
<feature type="non-terminal residue" evidence="1">
    <location>
        <position position="1"/>
    </location>
</feature>
<dbReference type="HOGENOM" id="CLU_104711_0_0_1"/>
<organism evidence="1 2">
    <name type="scientific">Heterobasidion irregulare (strain TC 32-1)</name>
    <dbReference type="NCBI Taxonomy" id="747525"/>
    <lineage>
        <taxon>Eukaryota</taxon>
        <taxon>Fungi</taxon>
        <taxon>Dikarya</taxon>
        <taxon>Basidiomycota</taxon>
        <taxon>Agaricomycotina</taxon>
        <taxon>Agaricomycetes</taxon>
        <taxon>Russulales</taxon>
        <taxon>Bondarzewiaceae</taxon>
        <taxon>Heterobasidion</taxon>
        <taxon>Heterobasidion annosum species complex</taxon>
    </lineage>
</organism>
<evidence type="ECO:0000313" key="2">
    <source>
        <dbReference type="Proteomes" id="UP000030671"/>
    </source>
</evidence>
<name>W4K5E4_HETIT</name>
<dbReference type="Proteomes" id="UP000030671">
    <property type="component" value="Unassembled WGS sequence"/>
</dbReference>
<protein>
    <submittedName>
        <fullName evidence="1">Uncharacterized protein</fullName>
    </submittedName>
</protein>
<proteinExistence type="predicted"/>
<dbReference type="GeneID" id="20670693"/>
<dbReference type="EMBL" id="KI925459">
    <property type="protein sequence ID" value="ETW80585.1"/>
    <property type="molecule type" value="Genomic_DNA"/>
</dbReference>
<dbReference type="OrthoDB" id="5231159at2759"/>
<dbReference type="KEGG" id="hir:HETIRDRAFT_320820"/>
<accession>W4K5E4</accession>
<dbReference type="InParanoid" id="W4K5E4"/>
<gene>
    <name evidence="1" type="ORF">HETIRDRAFT_320820</name>
</gene>